<gene>
    <name evidence="1" type="ORF">NPIRD3C_2084</name>
</gene>
<name>A0A0C5BY95_9ARCH</name>
<proteinExistence type="predicted"/>
<organism evidence="1 2">
    <name type="scientific">Nitrosopumilus piranensis</name>
    <dbReference type="NCBI Taxonomy" id="1582439"/>
    <lineage>
        <taxon>Archaea</taxon>
        <taxon>Nitrososphaerota</taxon>
        <taxon>Nitrososphaeria</taxon>
        <taxon>Nitrosopumilales</taxon>
        <taxon>Nitrosopumilaceae</taxon>
        <taxon>Nitrosopumilus</taxon>
    </lineage>
</organism>
<dbReference type="KEGG" id="nid:NPIRD3C_2084"/>
<reference evidence="1 2" key="2">
    <citation type="journal article" date="2016" name="ISME J.">
        <title>Physiological and genomic characterization of two novel marine thaumarchaeal strains indicates niche differentiation.</title>
        <authorList>
            <person name="Bayer B."/>
            <person name="Vojvoda J."/>
            <person name="Offre P."/>
            <person name="Alves R.J."/>
            <person name="Elisabeth N.H."/>
            <person name="Garcia J.A."/>
            <person name="Volland J.M."/>
            <person name="Srivastava A."/>
            <person name="Schleper C."/>
            <person name="Herndl G.J."/>
        </authorList>
    </citation>
    <scope>NUCLEOTIDE SEQUENCE [LARGE SCALE GENOMIC DNA]</scope>
    <source>
        <strain evidence="1 2">D3C</strain>
    </source>
</reference>
<dbReference type="EMBL" id="CP010868">
    <property type="protein sequence ID" value="AJM93294.1"/>
    <property type="molecule type" value="Genomic_DNA"/>
</dbReference>
<reference evidence="2" key="1">
    <citation type="submission" date="2015-02" db="EMBL/GenBank/DDBJ databases">
        <title>Characterization of two novel Thaumarchaeota isolated from the Northern Adriatic Sea.</title>
        <authorList>
            <person name="Bayer B."/>
            <person name="Vojvoda J."/>
            <person name="Offre P."/>
            <person name="Srivastava A."/>
            <person name="Elisabeth N."/>
            <person name="Garcia J.A.L."/>
            <person name="Schleper C."/>
            <person name="Herndl G.J."/>
        </authorList>
    </citation>
    <scope>NUCLEOTIDE SEQUENCE [LARGE SCALE GENOMIC DNA]</scope>
    <source>
        <strain evidence="2">D3C</strain>
    </source>
</reference>
<dbReference type="AlphaFoldDB" id="A0A0C5BY95"/>
<reference evidence="1 2" key="3">
    <citation type="journal article" date="2019" name="Int. J. Syst. Evol. Microbiol.">
        <title>Nitrosopumilus adriaticus sp. nov. and Nitrosopumilus piranensis sp. nov., two ammonia-oxidizing archaea from the Adriatic Sea and members of the class Nitrososphaeria.</title>
        <authorList>
            <person name="Bayer B."/>
            <person name="Vojvoda J."/>
            <person name="Reinthaler T."/>
            <person name="Reyes C."/>
            <person name="Pinto M."/>
            <person name="Herndl G.J."/>
        </authorList>
    </citation>
    <scope>NUCLEOTIDE SEQUENCE [LARGE SCALE GENOMIC DNA]</scope>
    <source>
        <strain evidence="1 2">D3C</strain>
    </source>
</reference>
<protein>
    <submittedName>
        <fullName evidence="1">Uncharacterized protein</fullName>
    </submittedName>
</protein>
<dbReference type="Proteomes" id="UP000032027">
    <property type="component" value="Chromosome"/>
</dbReference>
<sequence length="38" mass="4433">MNAFFVNIHNFNYGIILQNHNLYKTLLGFFSKVGLQES</sequence>
<keyword evidence="2" id="KW-1185">Reference proteome</keyword>
<dbReference type="HOGENOM" id="CLU_3322783_0_0_2"/>
<evidence type="ECO:0000313" key="1">
    <source>
        <dbReference type="EMBL" id="AJM93294.1"/>
    </source>
</evidence>
<evidence type="ECO:0000313" key="2">
    <source>
        <dbReference type="Proteomes" id="UP000032027"/>
    </source>
</evidence>
<accession>A0A0C5BY95</accession>